<dbReference type="Proteomes" id="UP000244005">
    <property type="component" value="Unassembled WGS sequence"/>
</dbReference>
<dbReference type="EMBL" id="KZ772728">
    <property type="protein sequence ID" value="PTQ37520.1"/>
    <property type="molecule type" value="Genomic_DNA"/>
</dbReference>
<proteinExistence type="predicted"/>
<sequence>MEFLPARPAIDRERVVLGVCMVDNRSGVFCLVSATGQVYVLVRVLLDSSAQPLMLGKTACISLGVRRSELEPCPSQILTSLDGTSDRSYMMTREHISVQLRHDHAQDSSQFEVRAVVTLAESYDVLVDGVVLYPMGFRMDYWTETVAYRPSWQSGDGRMSELPVRFISRDLPQGSSRAVLASVADFSGVLTWPDDLLEGNMSADDTQVHEEVEEIVSLAAAVLSSLDVPLWSSCHALK</sequence>
<reference evidence="2" key="1">
    <citation type="journal article" date="2017" name="Cell">
        <title>Insights into land plant evolution garnered from the Marchantia polymorpha genome.</title>
        <authorList>
            <person name="Bowman J.L."/>
            <person name="Kohchi T."/>
            <person name="Yamato K.T."/>
            <person name="Jenkins J."/>
            <person name="Shu S."/>
            <person name="Ishizaki K."/>
            <person name="Yamaoka S."/>
            <person name="Nishihama R."/>
            <person name="Nakamura Y."/>
            <person name="Berger F."/>
            <person name="Adam C."/>
            <person name="Aki S.S."/>
            <person name="Althoff F."/>
            <person name="Araki T."/>
            <person name="Arteaga-Vazquez M.A."/>
            <person name="Balasubrmanian S."/>
            <person name="Barry K."/>
            <person name="Bauer D."/>
            <person name="Boehm C.R."/>
            <person name="Briginshaw L."/>
            <person name="Caballero-Perez J."/>
            <person name="Catarino B."/>
            <person name="Chen F."/>
            <person name="Chiyoda S."/>
            <person name="Chovatia M."/>
            <person name="Davies K.M."/>
            <person name="Delmans M."/>
            <person name="Demura T."/>
            <person name="Dierschke T."/>
            <person name="Dolan L."/>
            <person name="Dorantes-Acosta A.E."/>
            <person name="Eklund D.M."/>
            <person name="Florent S.N."/>
            <person name="Flores-Sandoval E."/>
            <person name="Fujiyama A."/>
            <person name="Fukuzawa H."/>
            <person name="Galik B."/>
            <person name="Grimanelli D."/>
            <person name="Grimwood J."/>
            <person name="Grossniklaus U."/>
            <person name="Hamada T."/>
            <person name="Haseloff J."/>
            <person name="Hetherington A.J."/>
            <person name="Higo A."/>
            <person name="Hirakawa Y."/>
            <person name="Hundley H.N."/>
            <person name="Ikeda Y."/>
            <person name="Inoue K."/>
            <person name="Inoue S.I."/>
            <person name="Ishida S."/>
            <person name="Jia Q."/>
            <person name="Kakita M."/>
            <person name="Kanazawa T."/>
            <person name="Kawai Y."/>
            <person name="Kawashima T."/>
            <person name="Kennedy M."/>
            <person name="Kinose K."/>
            <person name="Kinoshita T."/>
            <person name="Kohara Y."/>
            <person name="Koide E."/>
            <person name="Komatsu K."/>
            <person name="Kopischke S."/>
            <person name="Kubo M."/>
            <person name="Kyozuka J."/>
            <person name="Lagercrantz U."/>
            <person name="Lin S.S."/>
            <person name="Lindquist E."/>
            <person name="Lipzen A.M."/>
            <person name="Lu C.W."/>
            <person name="De Luna E."/>
            <person name="Martienssen R.A."/>
            <person name="Minamino N."/>
            <person name="Mizutani M."/>
            <person name="Mizutani M."/>
            <person name="Mochizuki N."/>
            <person name="Monte I."/>
            <person name="Mosher R."/>
            <person name="Nagasaki H."/>
            <person name="Nakagami H."/>
            <person name="Naramoto S."/>
            <person name="Nishitani K."/>
            <person name="Ohtani M."/>
            <person name="Okamoto T."/>
            <person name="Okumura M."/>
            <person name="Phillips J."/>
            <person name="Pollak B."/>
            <person name="Reinders A."/>
            <person name="Rovekamp M."/>
            <person name="Sano R."/>
            <person name="Sawa S."/>
            <person name="Schmid M.W."/>
            <person name="Shirakawa M."/>
            <person name="Solano R."/>
            <person name="Spunde A."/>
            <person name="Suetsugu N."/>
            <person name="Sugano S."/>
            <person name="Sugiyama A."/>
            <person name="Sun R."/>
            <person name="Suzuki Y."/>
            <person name="Takenaka M."/>
            <person name="Takezawa D."/>
            <person name="Tomogane H."/>
            <person name="Tsuzuki M."/>
            <person name="Ueda T."/>
            <person name="Umeda M."/>
            <person name="Ward J.M."/>
            <person name="Watanabe Y."/>
            <person name="Yazaki K."/>
            <person name="Yokoyama R."/>
            <person name="Yoshitake Y."/>
            <person name="Yotsui I."/>
            <person name="Zachgo S."/>
            <person name="Schmutz J."/>
        </authorList>
    </citation>
    <scope>NUCLEOTIDE SEQUENCE [LARGE SCALE GENOMIC DNA]</scope>
    <source>
        <strain evidence="2">Tak-1</strain>
    </source>
</reference>
<name>A0A2R6WUL5_MARPO</name>
<dbReference type="AlphaFoldDB" id="A0A2R6WUL5"/>
<keyword evidence="2" id="KW-1185">Reference proteome</keyword>
<organism evidence="1 2">
    <name type="scientific">Marchantia polymorpha</name>
    <name type="common">Common liverwort</name>
    <name type="synonym">Marchantia aquatica</name>
    <dbReference type="NCBI Taxonomy" id="3197"/>
    <lineage>
        <taxon>Eukaryota</taxon>
        <taxon>Viridiplantae</taxon>
        <taxon>Streptophyta</taxon>
        <taxon>Embryophyta</taxon>
        <taxon>Marchantiophyta</taxon>
        <taxon>Marchantiopsida</taxon>
        <taxon>Marchantiidae</taxon>
        <taxon>Marchantiales</taxon>
        <taxon>Marchantiaceae</taxon>
        <taxon>Marchantia</taxon>
    </lineage>
</organism>
<gene>
    <name evidence="1" type="ORF">MARPO_0056s0003</name>
</gene>
<accession>A0A2R6WUL5</accession>
<evidence type="ECO:0000313" key="2">
    <source>
        <dbReference type="Proteomes" id="UP000244005"/>
    </source>
</evidence>
<protein>
    <submittedName>
        <fullName evidence="1">Uncharacterized protein</fullName>
    </submittedName>
</protein>
<evidence type="ECO:0000313" key="1">
    <source>
        <dbReference type="EMBL" id="PTQ37520.1"/>
    </source>
</evidence>